<proteinExistence type="predicted"/>
<gene>
    <name evidence="1" type="ORF">SAMEA3545359_01190</name>
</gene>
<dbReference type="Gene3D" id="2.60.40.2000">
    <property type="match status" value="1"/>
</dbReference>
<evidence type="ECO:0000313" key="1">
    <source>
        <dbReference type="EMBL" id="SCJ63948.1"/>
    </source>
</evidence>
<dbReference type="GO" id="GO:0030435">
    <property type="term" value="P:sporulation resulting in formation of a cellular spore"/>
    <property type="evidence" value="ECO:0007669"/>
    <property type="project" value="InterPro"/>
</dbReference>
<dbReference type="PIRSF" id="PIRSF011576">
    <property type="entry name" value="YabP"/>
    <property type="match status" value="1"/>
</dbReference>
<dbReference type="AlphaFoldDB" id="A0A1C6I319"/>
<reference evidence="1" key="1">
    <citation type="submission" date="2015-09" db="EMBL/GenBank/DDBJ databases">
        <authorList>
            <consortium name="Pathogen Informatics"/>
        </authorList>
    </citation>
    <scope>NUCLEOTIDE SEQUENCE</scope>
    <source>
        <strain evidence="1">2789STDY5834896</strain>
    </source>
</reference>
<dbReference type="InterPro" id="IPR022476">
    <property type="entry name" value="Spore_YabP/YqfC"/>
</dbReference>
<dbReference type="NCBIfam" id="TIGR02892">
    <property type="entry name" value="spore_yabP"/>
    <property type="match status" value="1"/>
</dbReference>
<dbReference type="InterPro" id="IPR038705">
    <property type="entry name" value="YabP_sf"/>
</dbReference>
<dbReference type="Pfam" id="PF07873">
    <property type="entry name" value="YabP"/>
    <property type="match status" value="1"/>
</dbReference>
<dbReference type="InterPro" id="IPR012504">
    <property type="entry name" value="Spore_YabP"/>
</dbReference>
<organism evidence="1">
    <name type="scientific">uncultured Anaerotruncus sp</name>
    <dbReference type="NCBI Taxonomy" id="905011"/>
    <lineage>
        <taxon>Bacteria</taxon>
        <taxon>Bacillati</taxon>
        <taxon>Bacillota</taxon>
        <taxon>Clostridia</taxon>
        <taxon>Eubacteriales</taxon>
        <taxon>Oscillospiraceae</taxon>
        <taxon>Anaerotruncus</taxon>
        <taxon>environmental samples</taxon>
    </lineage>
</organism>
<sequence>MQEERTKLQGSGGPHNVIMENRNHLTVSGVVDIDSFSEDSIVLYTDLGELVIAGRDLHINKLSVETGELTLDGEVDSLTYYDGGPKEKGLFARIFK</sequence>
<protein>
    <submittedName>
        <fullName evidence="1">Sporulation protein YabP</fullName>
    </submittedName>
</protein>
<dbReference type="EMBL" id="FMHG01000001">
    <property type="protein sequence ID" value="SCJ63948.1"/>
    <property type="molecule type" value="Genomic_DNA"/>
</dbReference>
<name>A0A1C6I319_9FIRM</name>
<accession>A0A1C6I319</accession>